<dbReference type="AlphaFoldDB" id="A0A1W6KCB9"/>
<keyword evidence="10" id="KW-0443">Lipid metabolism</keyword>
<evidence type="ECO:0000256" key="5">
    <source>
        <dbReference type="ARBA" id="ARBA00022475"/>
    </source>
</evidence>
<accession>A0A1W6KCB9</accession>
<keyword evidence="9" id="KW-1133">Transmembrane helix</keyword>
<keyword evidence="5" id="KW-1003">Cell membrane</keyword>
<gene>
    <name evidence="17" type="ORF">MARSALSMR5_02992</name>
    <name evidence="18" type="ORF">SAMN04487868_10484</name>
</gene>
<evidence type="ECO:0000256" key="1">
    <source>
        <dbReference type="ARBA" id="ARBA00003280"/>
    </source>
</evidence>
<evidence type="ECO:0000256" key="11">
    <source>
        <dbReference type="ARBA" id="ARBA00023136"/>
    </source>
</evidence>
<comment type="similarity">
    <text evidence="3">Belongs to the lipase chaperone family.</text>
</comment>
<dbReference type="InterPro" id="IPR004961">
    <property type="entry name" value="Lipase_chaperone"/>
</dbReference>
<sequence length="283" mass="32120">MKTSLWLAGLAVVILGTAGFILSLSTTPVQPLTSETSSTPVLPGQPATSPPAQSQGPSALSNEDLAKLSAYEQWLEDNRLLLQGMPMLERQTALWEKREALFGDEASRIWGERESPMHANQDAFQAELQRLDQAHEITPEETAHQLKTSVEQLYNNDMARRLIGPDVMARTLFSLDAVQSHLHTLSADARQERINSLRRQMGYPEEAISRLSKQDQQRNERWQNGKAYMAERNQLARRYSGDQLDKALDDLRAEHFGRSAKTIALEERDGFFRFERERRFGVN</sequence>
<evidence type="ECO:0000256" key="9">
    <source>
        <dbReference type="ARBA" id="ARBA00022989"/>
    </source>
</evidence>
<keyword evidence="6" id="KW-0997">Cell inner membrane</keyword>
<protein>
    <recommendedName>
        <fullName evidence="4">Lipase chaperone</fullName>
    </recommendedName>
    <alternativeName>
        <fullName evidence="15">Lipase foldase</fullName>
    </alternativeName>
    <alternativeName>
        <fullName evidence="13">Lipase helper protein</fullName>
    </alternativeName>
    <alternativeName>
        <fullName evidence="14">Lipase modulator</fullName>
    </alternativeName>
</protein>
<evidence type="ECO:0000256" key="3">
    <source>
        <dbReference type="ARBA" id="ARBA00010358"/>
    </source>
</evidence>
<evidence type="ECO:0000256" key="2">
    <source>
        <dbReference type="ARBA" id="ARBA00004383"/>
    </source>
</evidence>
<proteinExistence type="inferred from homology"/>
<dbReference type="GO" id="GO:0051082">
    <property type="term" value="F:unfolded protein binding"/>
    <property type="evidence" value="ECO:0007669"/>
    <property type="project" value="InterPro"/>
</dbReference>
<accession>A0A1I4IPC3</accession>
<reference evidence="17 19" key="2">
    <citation type="submission" date="2017-04" db="EMBL/GenBank/DDBJ databases">
        <title>Genome Sequence of Marinobacter salarius strain SMR5 Isolated from a culture of the Diatom Skeletonema marinoi.</title>
        <authorList>
            <person name="Topel M."/>
            <person name="Pinder M.I.M."/>
            <person name="Johansson O.N."/>
            <person name="Kourtchenko O."/>
            <person name="Godhe A."/>
            <person name="Clarke A.K."/>
        </authorList>
    </citation>
    <scope>NUCLEOTIDE SEQUENCE [LARGE SCALE GENOMIC DNA]</scope>
    <source>
        <strain evidence="17 19">SMR5</strain>
    </source>
</reference>
<evidence type="ECO:0000313" key="20">
    <source>
        <dbReference type="Proteomes" id="UP000199211"/>
    </source>
</evidence>
<comment type="function">
    <text evidence="1">May be involved in the folding of the extracellular lipase during its passage through the periplasm.</text>
</comment>
<dbReference type="GeneID" id="77256919"/>
<dbReference type="Proteomes" id="UP000199211">
    <property type="component" value="Unassembled WGS sequence"/>
</dbReference>
<evidence type="ECO:0000256" key="16">
    <source>
        <dbReference type="SAM" id="MobiDB-lite"/>
    </source>
</evidence>
<feature type="region of interest" description="Disordered" evidence="16">
    <location>
        <begin position="32"/>
        <end position="61"/>
    </location>
</feature>
<evidence type="ECO:0000256" key="8">
    <source>
        <dbReference type="ARBA" id="ARBA00022963"/>
    </source>
</evidence>
<dbReference type="Pfam" id="PF03280">
    <property type="entry name" value="Lipase_chap"/>
    <property type="match status" value="1"/>
</dbReference>
<name>A0A1W6KCB9_9GAMM</name>
<dbReference type="GO" id="GO:0006457">
    <property type="term" value="P:protein folding"/>
    <property type="evidence" value="ECO:0007669"/>
    <property type="project" value="InterPro"/>
</dbReference>
<evidence type="ECO:0000256" key="14">
    <source>
        <dbReference type="ARBA" id="ARBA00031542"/>
    </source>
</evidence>
<dbReference type="EMBL" id="FOTV01000004">
    <property type="protein sequence ID" value="SFL56202.1"/>
    <property type="molecule type" value="Genomic_DNA"/>
</dbReference>
<evidence type="ECO:0000256" key="6">
    <source>
        <dbReference type="ARBA" id="ARBA00022519"/>
    </source>
</evidence>
<keyword evidence="20" id="KW-1185">Reference proteome</keyword>
<keyword evidence="12" id="KW-0143">Chaperone</keyword>
<evidence type="ECO:0000256" key="4">
    <source>
        <dbReference type="ARBA" id="ARBA00019692"/>
    </source>
</evidence>
<evidence type="ECO:0000256" key="7">
    <source>
        <dbReference type="ARBA" id="ARBA00022692"/>
    </source>
</evidence>
<comment type="subcellular location">
    <subcellularLocation>
        <location evidence="2">Cell inner membrane</location>
        <topology evidence="2">Single-pass membrane protein</topology>
        <orientation evidence="2">Periplasmic side</orientation>
    </subcellularLocation>
</comment>
<evidence type="ECO:0000313" key="18">
    <source>
        <dbReference type="EMBL" id="SFL56202.1"/>
    </source>
</evidence>
<dbReference type="RefSeq" id="WP_075195892.1">
    <property type="nucleotide sequence ID" value="NZ_CP020931.1"/>
</dbReference>
<evidence type="ECO:0000256" key="13">
    <source>
        <dbReference type="ARBA" id="ARBA00030948"/>
    </source>
</evidence>
<dbReference type="GO" id="GO:0016042">
    <property type="term" value="P:lipid catabolic process"/>
    <property type="evidence" value="ECO:0007669"/>
    <property type="project" value="UniProtKB-KW"/>
</dbReference>
<evidence type="ECO:0000313" key="17">
    <source>
        <dbReference type="EMBL" id="ARM85037.1"/>
    </source>
</evidence>
<keyword evidence="8" id="KW-0442">Lipid degradation</keyword>
<evidence type="ECO:0000256" key="12">
    <source>
        <dbReference type="ARBA" id="ARBA00023186"/>
    </source>
</evidence>
<dbReference type="Proteomes" id="UP000193100">
    <property type="component" value="Chromosome"/>
</dbReference>
<dbReference type="GO" id="GO:0005886">
    <property type="term" value="C:plasma membrane"/>
    <property type="evidence" value="ECO:0007669"/>
    <property type="project" value="UniProtKB-SubCell"/>
</dbReference>
<dbReference type="EMBL" id="CP020931">
    <property type="protein sequence ID" value="ARM85037.1"/>
    <property type="molecule type" value="Genomic_DNA"/>
</dbReference>
<evidence type="ECO:0000256" key="10">
    <source>
        <dbReference type="ARBA" id="ARBA00023098"/>
    </source>
</evidence>
<dbReference type="SUPFAM" id="SSF158855">
    <property type="entry name" value="Lipase chaperone-like"/>
    <property type="match status" value="1"/>
</dbReference>
<evidence type="ECO:0000313" key="19">
    <source>
        <dbReference type="Proteomes" id="UP000193100"/>
    </source>
</evidence>
<reference evidence="18 20" key="1">
    <citation type="submission" date="2016-10" db="EMBL/GenBank/DDBJ databases">
        <authorList>
            <person name="Varghese N."/>
            <person name="Submissions S."/>
        </authorList>
    </citation>
    <scope>NUCLEOTIDE SEQUENCE [LARGE SCALE GENOMIC DNA]</scope>
    <source>
        <strain evidence="18 20">DSM 26291</strain>
    </source>
</reference>
<evidence type="ECO:0000256" key="15">
    <source>
        <dbReference type="ARBA" id="ARBA00033028"/>
    </source>
</evidence>
<keyword evidence="11" id="KW-0472">Membrane</keyword>
<keyword evidence="7" id="KW-0812">Transmembrane</keyword>
<organism evidence="17 19">
    <name type="scientific">Marinobacter salarius</name>
    <dbReference type="NCBI Taxonomy" id="1420917"/>
    <lineage>
        <taxon>Bacteria</taxon>
        <taxon>Pseudomonadati</taxon>
        <taxon>Pseudomonadota</taxon>
        <taxon>Gammaproteobacteria</taxon>
        <taxon>Pseudomonadales</taxon>
        <taxon>Marinobacteraceae</taxon>
        <taxon>Marinobacter</taxon>
    </lineage>
</organism>